<gene>
    <name evidence="2" type="ORF">BST83_19150</name>
</gene>
<feature type="transmembrane region" description="Helical" evidence="1">
    <location>
        <begin position="181"/>
        <end position="198"/>
    </location>
</feature>
<evidence type="ECO:0000313" key="2">
    <source>
        <dbReference type="EMBL" id="PQB03398.1"/>
    </source>
</evidence>
<feature type="transmembrane region" description="Helical" evidence="1">
    <location>
        <begin position="40"/>
        <end position="59"/>
    </location>
</feature>
<feature type="transmembrane region" description="Helical" evidence="1">
    <location>
        <begin position="129"/>
        <end position="145"/>
    </location>
</feature>
<feature type="transmembrane region" description="Helical" evidence="1">
    <location>
        <begin position="80"/>
        <end position="98"/>
    </location>
</feature>
<name>A0A2S7KLB8_9FLAO</name>
<proteinExistence type="predicted"/>
<evidence type="ECO:0000313" key="3">
    <source>
        <dbReference type="Proteomes" id="UP000239522"/>
    </source>
</evidence>
<keyword evidence="1" id="KW-0812">Transmembrane</keyword>
<evidence type="ECO:0000256" key="1">
    <source>
        <dbReference type="SAM" id="Phobius"/>
    </source>
</evidence>
<keyword evidence="1" id="KW-0472">Membrane</keyword>
<sequence length="199" mass="22763">MRFYKFLSVILHPIVIPTIGVMLYFLLIPNNFISNQKLTILSLIFLVTYLIPLLILVFLKKLKIIKSYQTENIKDRKLPLALMITLFYALGNTLNTIANLKDLGLLFYSTSLGLFLIYTLFYFKVRASIHLFSLGIPIGFFMILSNLYSQSFLIVIILLFLVAGLLASARLNLKAHTTKEIYIGFFIGILSSLSMFYLL</sequence>
<dbReference type="Proteomes" id="UP000239522">
    <property type="component" value="Unassembled WGS sequence"/>
</dbReference>
<organism evidence="2 3">
    <name type="scientific">Polaribacter filamentus</name>
    <dbReference type="NCBI Taxonomy" id="53483"/>
    <lineage>
        <taxon>Bacteria</taxon>
        <taxon>Pseudomonadati</taxon>
        <taxon>Bacteroidota</taxon>
        <taxon>Flavobacteriia</taxon>
        <taxon>Flavobacteriales</taxon>
        <taxon>Flavobacteriaceae</taxon>
    </lineage>
</organism>
<keyword evidence="3" id="KW-1185">Reference proteome</keyword>
<protein>
    <recommendedName>
        <fullName evidence="4">PAP2 family protein</fullName>
    </recommendedName>
</protein>
<accession>A0A2S7KLB8</accession>
<feature type="transmembrane region" description="Helical" evidence="1">
    <location>
        <begin position="104"/>
        <end position="122"/>
    </location>
</feature>
<comment type="caution">
    <text evidence="2">The sequence shown here is derived from an EMBL/GenBank/DDBJ whole genome shotgun (WGS) entry which is preliminary data.</text>
</comment>
<dbReference type="EMBL" id="MQUA01000014">
    <property type="protein sequence ID" value="PQB03398.1"/>
    <property type="molecule type" value="Genomic_DNA"/>
</dbReference>
<keyword evidence="1" id="KW-1133">Transmembrane helix</keyword>
<feature type="transmembrane region" description="Helical" evidence="1">
    <location>
        <begin position="151"/>
        <end position="169"/>
    </location>
</feature>
<dbReference type="RefSeq" id="WP_240614884.1">
    <property type="nucleotide sequence ID" value="NZ_MQUA01000014.1"/>
</dbReference>
<reference evidence="2 3" key="1">
    <citation type="submission" date="2016-11" db="EMBL/GenBank/DDBJ databases">
        <title>Trade-off between light-utilization and light-protection in marine flavobacteria.</title>
        <authorList>
            <person name="Kumagai Y."/>
        </authorList>
    </citation>
    <scope>NUCLEOTIDE SEQUENCE [LARGE SCALE GENOMIC DNA]</scope>
    <source>
        <strain evidence="2 3">ATCC 700397</strain>
    </source>
</reference>
<dbReference type="AlphaFoldDB" id="A0A2S7KLB8"/>
<evidence type="ECO:0008006" key="4">
    <source>
        <dbReference type="Google" id="ProtNLM"/>
    </source>
</evidence>
<feature type="transmembrane region" description="Helical" evidence="1">
    <location>
        <begin position="7"/>
        <end position="28"/>
    </location>
</feature>